<accession>A0AAD4SYR7</accession>
<protein>
    <submittedName>
        <fullName evidence="2">Uncharacterized protein</fullName>
    </submittedName>
</protein>
<keyword evidence="1" id="KW-0472">Membrane</keyword>
<proteinExistence type="predicted"/>
<keyword evidence="1" id="KW-0812">Transmembrane</keyword>
<feature type="transmembrane region" description="Helical" evidence="1">
    <location>
        <begin position="14"/>
        <end position="34"/>
    </location>
</feature>
<dbReference type="AlphaFoldDB" id="A0AAD4SYR7"/>
<gene>
    <name evidence="2" type="ORF">MKW98_023677</name>
</gene>
<evidence type="ECO:0000313" key="3">
    <source>
        <dbReference type="Proteomes" id="UP001202328"/>
    </source>
</evidence>
<evidence type="ECO:0000256" key="1">
    <source>
        <dbReference type="SAM" id="Phobius"/>
    </source>
</evidence>
<dbReference type="Proteomes" id="UP001202328">
    <property type="component" value="Unassembled WGS sequence"/>
</dbReference>
<keyword evidence="3" id="KW-1185">Reference proteome</keyword>
<organism evidence="2 3">
    <name type="scientific">Papaver atlanticum</name>
    <dbReference type="NCBI Taxonomy" id="357466"/>
    <lineage>
        <taxon>Eukaryota</taxon>
        <taxon>Viridiplantae</taxon>
        <taxon>Streptophyta</taxon>
        <taxon>Embryophyta</taxon>
        <taxon>Tracheophyta</taxon>
        <taxon>Spermatophyta</taxon>
        <taxon>Magnoliopsida</taxon>
        <taxon>Ranunculales</taxon>
        <taxon>Papaveraceae</taxon>
        <taxon>Papaveroideae</taxon>
        <taxon>Papaver</taxon>
    </lineage>
</organism>
<comment type="caution">
    <text evidence="2">The sequence shown here is derived from an EMBL/GenBank/DDBJ whole genome shotgun (WGS) entry which is preliminary data.</text>
</comment>
<name>A0AAD4SYR7_9MAGN</name>
<reference evidence="2" key="1">
    <citation type="submission" date="2022-04" db="EMBL/GenBank/DDBJ databases">
        <title>A functionally conserved STORR gene fusion in Papaver species that diverged 16.8 million years ago.</title>
        <authorList>
            <person name="Catania T."/>
        </authorList>
    </citation>
    <scope>NUCLEOTIDE SEQUENCE</scope>
    <source>
        <strain evidence="2">S-188037</strain>
    </source>
</reference>
<evidence type="ECO:0000313" key="2">
    <source>
        <dbReference type="EMBL" id="KAI3928076.1"/>
    </source>
</evidence>
<sequence>MDLSSKQVFSHFRVSNYFTVFTPITGMTLSMSFYSDMRFRFITQSLTEKCPDPPLRTPAEKASIGSKIFSSFIGFLES</sequence>
<dbReference type="EMBL" id="JAJJMB010007708">
    <property type="protein sequence ID" value="KAI3928076.1"/>
    <property type="molecule type" value="Genomic_DNA"/>
</dbReference>
<keyword evidence="1" id="KW-1133">Transmembrane helix</keyword>